<keyword evidence="1" id="KW-0433">Leucine-rich repeat</keyword>
<dbReference type="InterPro" id="IPR013210">
    <property type="entry name" value="LRR_N_plant-typ"/>
</dbReference>
<evidence type="ECO:0000256" key="4">
    <source>
        <dbReference type="SAM" id="SignalP"/>
    </source>
</evidence>
<organism evidence="6">
    <name type="scientific">Aegilops tauschii</name>
    <name type="common">Tausch's goatgrass</name>
    <name type="synonym">Aegilops squarrosa</name>
    <dbReference type="NCBI Taxonomy" id="37682"/>
    <lineage>
        <taxon>Eukaryota</taxon>
        <taxon>Viridiplantae</taxon>
        <taxon>Streptophyta</taxon>
        <taxon>Embryophyta</taxon>
        <taxon>Tracheophyta</taxon>
        <taxon>Spermatophyta</taxon>
        <taxon>Magnoliopsida</taxon>
        <taxon>Liliopsida</taxon>
        <taxon>Poales</taxon>
        <taxon>Poaceae</taxon>
        <taxon>BOP clade</taxon>
        <taxon>Pooideae</taxon>
        <taxon>Triticodae</taxon>
        <taxon>Triticeae</taxon>
        <taxon>Triticinae</taxon>
        <taxon>Aegilops</taxon>
    </lineage>
</organism>
<keyword evidence="4" id="KW-0732">Signal</keyword>
<dbReference type="Pfam" id="PF13855">
    <property type="entry name" value="LRR_8"/>
    <property type="match status" value="1"/>
</dbReference>
<dbReference type="EnsemblPlants" id="EMT18484">
    <property type="protein sequence ID" value="EMT18484"/>
    <property type="gene ID" value="F775_01980"/>
</dbReference>
<dbReference type="PANTHER" id="PTHR48010">
    <property type="entry name" value="OS05G0588300 PROTEIN"/>
    <property type="match status" value="1"/>
</dbReference>
<evidence type="ECO:0000256" key="2">
    <source>
        <dbReference type="ARBA" id="ARBA00022737"/>
    </source>
</evidence>
<feature type="region of interest" description="Disordered" evidence="3">
    <location>
        <begin position="272"/>
        <end position="312"/>
    </location>
</feature>
<protein>
    <submittedName>
        <fullName evidence="6">Putative LRR receptor-like serine/threonine-protein kinase</fullName>
    </submittedName>
</protein>
<feature type="signal peptide" evidence="4">
    <location>
        <begin position="1"/>
        <end position="18"/>
    </location>
</feature>
<dbReference type="Pfam" id="PF08263">
    <property type="entry name" value="LRRNT_2"/>
    <property type="match status" value="1"/>
</dbReference>
<evidence type="ECO:0000256" key="1">
    <source>
        <dbReference type="ARBA" id="ARBA00022614"/>
    </source>
</evidence>
<accession>R7WF09</accession>
<proteinExistence type="predicted"/>
<feature type="compositionally biased region" description="Basic and acidic residues" evidence="3">
    <location>
        <begin position="277"/>
        <end position="293"/>
    </location>
</feature>
<dbReference type="PANTHER" id="PTHR48010:SF44">
    <property type="entry name" value="F16P17.10 PROTEIN"/>
    <property type="match status" value="1"/>
</dbReference>
<dbReference type="InterPro" id="IPR032675">
    <property type="entry name" value="LRR_dom_sf"/>
</dbReference>
<dbReference type="InterPro" id="IPR001611">
    <property type="entry name" value="Leu-rich_rpt"/>
</dbReference>
<dbReference type="Gene3D" id="3.80.10.10">
    <property type="entry name" value="Ribonuclease Inhibitor"/>
    <property type="match status" value="2"/>
</dbReference>
<evidence type="ECO:0000256" key="3">
    <source>
        <dbReference type="SAM" id="MobiDB-lite"/>
    </source>
</evidence>
<sequence length="312" mass="33653">MSPSLLLKFLYGLLLASGEVVLIAAQSHGGGDEEVLVELKRFLVANNRFNRGGYDGWQESDPSPCGWWGIGCDGNGRVESLNLTGSAISGPAFGSFSRLSALTSLDLSCNSITGPLPDGDLNQCHGLLHLNFSHNLITESLNVTGLTRLQVLDVLGNRLQGSVAVNFPAICADLTLLDLSTNNLTDNITKLLDSCQAGIPTKLTNCRRLRFLDISTNKFGGDMQEIFGNFTILKYLVLHDNNYTGGIVASGVLRLPLLARLDLSFNEFTGEPPSRGVRYEEPQVPNARREQLLRQDTSGVRPANQAPSAGPV</sequence>
<reference evidence="6" key="1">
    <citation type="submission" date="2015-06" db="UniProtKB">
        <authorList>
            <consortium name="EnsemblPlants"/>
        </authorList>
    </citation>
    <scope>IDENTIFICATION</scope>
</reference>
<name>R7WF09_AEGTA</name>
<dbReference type="AlphaFoldDB" id="R7WF09"/>
<evidence type="ECO:0000313" key="6">
    <source>
        <dbReference type="EnsemblPlants" id="EMT18484"/>
    </source>
</evidence>
<feature type="chain" id="PRO_5014593970" evidence="4">
    <location>
        <begin position="19"/>
        <end position="312"/>
    </location>
</feature>
<feature type="domain" description="Leucine-rich repeat-containing N-terminal plant-type" evidence="5">
    <location>
        <begin position="32"/>
        <end position="73"/>
    </location>
</feature>
<dbReference type="InterPro" id="IPR050994">
    <property type="entry name" value="At_inactive_RLKs"/>
</dbReference>
<evidence type="ECO:0000259" key="5">
    <source>
        <dbReference type="Pfam" id="PF08263"/>
    </source>
</evidence>
<dbReference type="SUPFAM" id="SSF52058">
    <property type="entry name" value="L domain-like"/>
    <property type="match status" value="1"/>
</dbReference>
<keyword evidence="2" id="KW-0677">Repeat</keyword>